<proteinExistence type="predicted"/>
<protein>
    <recommendedName>
        <fullName evidence="1">VWFC domain-containing protein</fullName>
    </recommendedName>
</protein>
<feature type="domain" description="VWFC" evidence="1">
    <location>
        <begin position="210"/>
        <end position="278"/>
    </location>
</feature>
<dbReference type="Proteomes" id="UP001159427">
    <property type="component" value="Unassembled WGS sequence"/>
</dbReference>
<dbReference type="PROSITE" id="PS50184">
    <property type="entry name" value="VWFC_2"/>
    <property type="match status" value="4"/>
</dbReference>
<feature type="non-terminal residue" evidence="2">
    <location>
        <position position="558"/>
    </location>
</feature>
<dbReference type="InterPro" id="IPR045717">
    <property type="entry name" value="CHRDL1/2"/>
</dbReference>
<evidence type="ECO:0000313" key="2">
    <source>
        <dbReference type="EMBL" id="CAH3015797.1"/>
    </source>
</evidence>
<dbReference type="PANTHER" id="PTHR46303">
    <property type="entry name" value="VWFC DOMAIN-CONTAINING PROTEIN"/>
    <property type="match status" value="1"/>
</dbReference>
<name>A0ABN8LFE7_9CNID</name>
<reference evidence="2 3" key="1">
    <citation type="submission" date="2022-05" db="EMBL/GenBank/DDBJ databases">
        <authorList>
            <consortium name="Genoscope - CEA"/>
            <person name="William W."/>
        </authorList>
    </citation>
    <scope>NUCLEOTIDE SEQUENCE [LARGE SCALE GENOMIC DNA]</scope>
</reference>
<evidence type="ECO:0000259" key="1">
    <source>
        <dbReference type="PROSITE" id="PS50184"/>
    </source>
</evidence>
<dbReference type="InterPro" id="IPR001007">
    <property type="entry name" value="VWF_dom"/>
</dbReference>
<dbReference type="PANTHER" id="PTHR46303:SF1">
    <property type="entry name" value="VWFC DOMAIN-CONTAINING PROTEIN"/>
    <property type="match status" value="1"/>
</dbReference>
<feature type="domain" description="VWFC" evidence="1">
    <location>
        <begin position="286"/>
        <end position="356"/>
    </location>
</feature>
<feature type="domain" description="VWFC" evidence="1">
    <location>
        <begin position="444"/>
        <end position="513"/>
    </location>
</feature>
<feature type="domain" description="VWFC" evidence="1">
    <location>
        <begin position="365"/>
        <end position="435"/>
    </location>
</feature>
<dbReference type="EMBL" id="CALNXI010000029">
    <property type="protein sequence ID" value="CAH3015797.1"/>
    <property type="molecule type" value="Genomic_DNA"/>
</dbReference>
<dbReference type="Gene3D" id="6.20.200.20">
    <property type="match status" value="1"/>
</dbReference>
<keyword evidence="3" id="KW-1185">Reference proteome</keyword>
<sequence length="558" mass="61609">MVAKGGALVWKEYAAQNVSVSAMANKSLLVTPGSDARLLMCVTSAHAQNQQLLNAIKYTVCLVKESQSLFLEGVVRDVIRKAEHHKRIAVRDVDVQIDYEPVGCFQDRVHDRALNHKVKNFRNFLGKKLWEKWPDMTLVIQLCAEEAFKKGYTAMFGVQFYGECYSSKNAQSNYDKHGKSNNCVSGVGKDWANFVYRIKVNPIPVKAPNAVCEVEGQTFIDGDDMEVYKGDLANGECEQCTCKDGMLINCHHIFHCVLNDSSCNSYSKKPGQCCPTCERDVPDNAPKCTVKDRLYKEGESMEVLKPLGLKATSECHQCTCKGGELQDCHRIYYCEMNKPGCTQFIKAPGQCCPTCARVITRPTPPSCKVSGIYYKDGESMEVLKMSADKKTGACHQCTCNNSNVEGCHHIFHCHLNSSDCASYKIVPGQCCPECVPVNPDEHALSCQINGLLFRDGASAEVLKESADKSSIYCQQCQCQSGKHTCHKIYDCDIQKVACEKSVKIPGQCCPSCACYHNGQQLGPGDQWLKKSGSDCIQCTCLMDGTAKCLMVLEGCQSG</sequence>
<dbReference type="SMART" id="SM00214">
    <property type="entry name" value="VWC"/>
    <property type="match status" value="4"/>
</dbReference>
<gene>
    <name evidence="2" type="ORF">PEVE_00021701</name>
</gene>
<organism evidence="2 3">
    <name type="scientific">Porites evermanni</name>
    <dbReference type="NCBI Taxonomy" id="104178"/>
    <lineage>
        <taxon>Eukaryota</taxon>
        <taxon>Metazoa</taxon>
        <taxon>Cnidaria</taxon>
        <taxon>Anthozoa</taxon>
        <taxon>Hexacorallia</taxon>
        <taxon>Scleractinia</taxon>
        <taxon>Fungiina</taxon>
        <taxon>Poritidae</taxon>
        <taxon>Porites</taxon>
    </lineage>
</organism>
<dbReference type="Gene3D" id="2.10.70.10">
    <property type="entry name" value="Complement Module, domain 1"/>
    <property type="match status" value="1"/>
</dbReference>
<dbReference type="SUPFAM" id="SSF57603">
    <property type="entry name" value="FnI-like domain"/>
    <property type="match status" value="3"/>
</dbReference>
<accession>A0ABN8LFE7</accession>
<comment type="caution">
    <text evidence="2">The sequence shown here is derived from an EMBL/GenBank/DDBJ whole genome shotgun (WGS) entry which is preliminary data.</text>
</comment>
<evidence type="ECO:0000313" key="3">
    <source>
        <dbReference type="Proteomes" id="UP001159427"/>
    </source>
</evidence>